<dbReference type="KEGG" id="ssyi:EKG83_45455"/>
<keyword evidence="2 8" id="KW-0813">Transport</keyword>
<evidence type="ECO:0000256" key="7">
    <source>
        <dbReference type="ARBA" id="ARBA00023136"/>
    </source>
</evidence>
<dbReference type="AlphaFoldDB" id="A0A5Q0HD27"/>
<dbReference type="Gene3D" id="1.10.3720.10">
    <property type="entry name" value="MetI-like"/>
    <property type="match status" value="1"/>
</dbReference>
<feature type="domain" description="ABC transmembrane type-1" evidence="9">
    <location>
        <begin position="81"/>
        <end position="274"/>
    </location>
</feature>
<dbReference type="OrthoDB" id="9814902at2"/>
<dbReference type="PANTHER" id="PTHR30614:SF0">
    <property type="entry name" value="L-CYSTINE TRANSPORT SYSTEM PERMEASE PROTEIN TCYL"/>
    <property type="match status" value="1"/>
</dbReference>
<keyword evidence="11" id="KW-1185">Reference proteome</keyword>
<dbReference type="PROSITE" id="PS50928">
    <property type="entry name" value="ABC_TM1"/>
    <property type="match status" value="1"/>
</dbReference>
<dbReference type="SUPFAM" id="SSF161098">
    <property type="entry name" value="MetI-like"/>
    <property type="match status" value="1"/>
</dbReference>
<evidence type="ECO:0000256" key="1">
    <source>
        <dbReference type="ARBA" id="ARBA00004651"/>
    </source>
</evidence>
<dbReference type="GO" id="GO:0006865">
    <property type="term" value="P:amino acid transport"/>
    <property type="evidence" value="ECO:0007669"/>
    <property type="project" value="UniProtKB-KW"/>
</dbReference>
<evidence type="ECO:0000256" key="8">
    <source>
        <dbReference type="RuleBase" id="RU363032"/>
    </source>
</evidence>
<dbReference type="NCBIfam" id="TIGR01726">
    <property type="entry name" value="HEQRo_perm_3TM"/>
    <property type="match status" value="1"/>
</dbReference>
<evidence type="ECO:0000256" key="2">
    <source>
        <dbReference type="ARBA" id="ARBA00022448"/>
    </source>
</evidence>
<protein>
    <submittedName>
        <fullName evidence="10">Amino acid ABC transporter permease</fullName>
    </submittedName>
</protein>
<dbReference type="InterPro" id="IPR035906">
    <property type="entry name" value="MetI-like_sf"/>
</dbReference>
<evidence type="ECO:0000256" key="6">
    <source>
        <dbReference type="ARBA" id="ARBA00022989"/>
    </source>
</evidence>
<keyword evidence="6 8" id="KW-1133">Transmembrane helix</keyword>
<evidence type="ECO:0000259" key="9">
    <source>
        <dbReference type="PROSITE" id="PS50928"/>
    </source>
</evidence>
<evidence type="ECO:0000313" key="11">
    <source>
        <dbReference type="Proteomes" id="UP000325787"/>
    </source>
</evidence>
<dbReference type="Proteomes" id="UP000325787">
    <property type="component" value="Chromosome"/>
</dbReference>
<accession>A0A5Q0HD27</accession>
<comment type="subcellular location">
    <subcellularLocation>
        <location evidence="1 8">Cell membrane</location>
        <topology evidence="1 8">Multi-pass membrane protein</topology>
    </subcellularLocation>
</comment>
<keyword evidence="7 8" id="KW-0472">Membrane</keyword>
<evidence type="ECO:0000313" key="10">
    <source>
        <dbReference type="EMBL" id="QFZ23730.1"/>
    </source>
</evidence>
<dbReference type="InterPro" id="IPR010065">
    <property type="entry name" value="AA_ABC_transptr_permease_3TM"/>
</dbReference>
<dbReference type="GO" id="GO:0043190">
    <property type="term" value="C:ATP-binding cassette (ABC) transporter complex"/>
    <property type="evidence" value="ECO:0007669"/>
    <property type="project" value="InterPro"/>
</dbReference>
<feature type="transmembrane region" description="Helical" evidence="8">
    <location>
        <begin position="126"/>
        <end position="146"/>
    </location>
</feature>
<keyword evidence="5" id="KW-0029">Amino-acid transport</keyword>
<sequence length="288" mass="31114">MAVLGGRGPRAEVISELQRERLAYRRSRARRSTLVALISTAVFAVLAWVTVTGAPGWPRVRRSFFDPEIAWRSLPAVLEGLWLNLRVLVVCGAAILVLALGVAALRTLRGPVWFPLRALATAYVDLFRGLPLIILLYLVGFGLPALRLTGVPNDPVVLGGVALVLAYTAYVAEVFRAGIESVHPSQVAAARSLGLGPRKTMRLVVLPQAVRRVMPALLNDFVALQKDCGLISVLGAVDAVRAAQIEQARSFNFTPYVVAGLLFVLLAVPTARCADALGRRVDRRRGGR</sequence>
<gene>
    <name evidence="10" type="ORF">EKG83_45455</name>
</gene>
<evidence type="ECO:0000256" key="3">
    <source>
        <dbReference type="ARBA" id="ARBA00022475"/>
    </source>
</evidence>
<organism evidence="10 11">
    <name type="scientific">Saccharothrix syringae</name>
    <name type="common">Nocardiopsis syringae</name>
    <dbReference type="NCBI Taxonomy" id="103733"/>
    <lineage>
        <taxon>Bacteria</taxon>
        <taxon>Bacillati</taxon>
        <taxon>Actinomycetota</taxon>
        <taxon>Actinomycetes</taxon>
        <taxon>Pseudonocardiales</taxon>
        <taxon>Pseudonocardiaceae</taxon>
        <taxon>Saccharothrix</taxon>
    </lineage>
</organism>
<dbReference type="PANTHER" id="PTHR30614">
    <property type="entry name" value="MEMBRANE COMPONENT OF AMINO ACID ABC TRANSPORTER"/>
    <property type="match status" value="1"/>
</dbReference>
<evidence type="ECO:0000256" key="5">
    <source>
        <dbReference type="ARBA" id="ARBA00022970"/>
    </source>
</evidence>
<reference evidence="11" key="1">
    <citation type="journal article" date="2021" name="Curr. Microbiol.">
        <title>Complete genome of nocamycin-producing strain Saccharothrix syringae NRRL B-16468 reveals the biosynthetic potential for secondary metabolites.</title>
        <authorList>
            <person name="Mo X."/>
            <person name="Yang S."/>
        </authorList>
    </citation>
    <scope>NUCLEOTIDE SEQUENCE [LARGE SCALE GENOMIC DNA]</scope>
    <source>
        <strain evidence="11">ATCC 51364 / DSM 43886 / JCM 6844 / KCTC 9398 / NBRC 14523 / NRRL B-16468 / INA 2240</strain>
    </source>
</reference>
<comment type="similarity">
    <text evidence="8">Belongs to the binding-protein-dependent transport system permease family.</text>
</comment>
<dbReference type="CDD" id="cd06261">
    <property type="entry name" value="TM_PBP2"/>
    <property type="match status" value="1"/>
</dbReference>
<name>A0A5Q0HD27_SACSY</name>
<keyword evidence="3" id="KW-1003">Cell membrane</keyword>
<evidence type="ECO:0000256" key="4">
    <source>
        <dbReference type="ARBA" id="ARBA00022692"/>
    </source>
</evidence>
<proteinExistence type="inferred from homology"/>
<feature type="transmembrane region" description="Helical" evidence="8">
    <location>
        <begin position="256"/>
        <end position="278"/>
    </location>
</feature>
<keyword evidence="4 8" id="KW-0812">Transmembrane</keyword>
<dbReference type="InterPro" id="IPR043429">
    <property type="entry name" value="ArtM/GltK/GlnP/TcyL/YhdX-like"/>
</dbReference>
<dbReference type="GO" id="GO:0022857">
    <property type="term" value="F:transmembrane transporter activity"/>
    <property type="evidence" value="ECO:0007669"/>
    <property type="project" value="InterPro"/>
</dbReference>
<dbReference type="EMBL" id="CP034550">
    <property type="protein sequence ID" value="QFZ23730.1"/>
    <property type="molecule type" value="Genomic_DNA"/>
</dbReference>
<dbReference type="Pfam" id="PF00528">
    <property type="entry name" value="BPD_transp_1"/>
    <property type="match status" value="1"/>
</dbReference>
<dbReference type="InterPro" id="IPR000515">
    <property type="entry name" value="MetI-like"/>
</dbReference>
<feature type="transmembrane region" description="Helical" evidence="8">
    <location>
        <begin position="34"/>
        <end position="57"/>
    </location>
</feature>
<feature type="transmembrane region" description="Helical" evidence="8">
    <location>
        <begin position="81"/>
        <end position="105"/>
    </location>
</feature>